<evidence type="ECO:0000313" key="1">
    <source>
        <dbReference type="EMBL" id="KAJ2769710.1"/>
    </source>
</evidence>
<comment type="caution">
    <text evidence="1">The sequence shown here is derived from an EMBL/GenBank/DDBJ whole genome shotgun (WGS) entry which is preliminary data.</text>
</comment>
<sequence length="60" mass="6869">MDGKTMMAEIRQKLAKYDQLEQEISKLTQEQATLESYVTNLMSSNTFDVSDESDFEQSSP</sequence>
<reference evidence="1" key="1">
    <citation type="submission" date="2022-07" db="EMBL/GenBank/DDBJ databases">
        <title>Phylogenomic reconstructions and comparative analyses of Kickxellomycotina fungi.</title>
        <authorList>
            <person name="Reynolds N.K."/>
            <person name="Stajich J.E."/>
            <person name="Barry K."/>
            <person name="Grigoriev I.V."/>
            <person name="Crous P."/>
            <person name="Smith M.E."/>
        </authorList>
    </citation>
    <scope>NUCLEOTIDE SEQUENCE</scope>
    <source>
        <strain evidence="1">BCRC 34191</strain>
    </source>
</reference>
<feature type="non-terminal residue" evidence="1">
    <location>
        <position position="60"/>
    </location>
</feature>
<name>A0ACC1JYR5_9FUNG</name>
<dbReference type="Proteomes" id="UP001140066">
    <property type="component" value="Unassembled WGS sequence"/>
</dbReference>
<gene>
    <name evidence="1" type="ORF">GGI18_005347</name>
</gene>
<dbReference type="EMBL" id="JANBUK010002944">
    <property type="protein sequence ID" value="KAJ2769710.1"/>
    <property type="molecule type" value="Genomic_DNA"/>
</dbReference>
<keyword evidence="2" id="KW-1185">Reference proteome</keyword>
<protein>
    <submittedName>
        <fullName evidence="1">Uncharacterized protein</fullName>
    </submittedName>
</protein>
<organism evidence="1 2">
    <name type="scientific">Coemansia linderi</name>
    <dbReference type="NCBI Taxonomy" id="2663919"/>
    <lineage>
        <taxon>Eukaryota</taxon>
        <taxon>Fungi</taxon>
        <taxon>Fungi incertae sedis</taxon>
        <taxon>Zoopagomycota</taxon>
        <taxon>Kickxellomycotina</taxon>
        <taxon>Kickxellomycetes</taxon>
        <taxon>Kickxellales</taxon>
        <taxon>Kickxellaceae</taxon>
        <taxon>Coemansia</taxon>
    </lineage>
</organism>
<evidence type="ECO:0000313" key="2">
    <source>
        <dbReference type="Proteomes" id="UP001140066"/>
    </source>
</evidence>
<proteinExistence type="predicted"/>
<accession>A0ACC1JYR5</accession>